<name>A0A9R0K312_SPIOL</name>
<dbReference type="KEGG" id="soe:110795898"/>
<evidence type="ECO:0000256" key="3">
    <source>
        <dbReference type="ARBA" id="ARBA00022723"/>
    </source>
</evidence>
<protein>
    <submittedName>
        <fullName evidence="12">Zinc finger protein CONSTANS-LIKE 3</fullName>
    </submittedName>
</protein>
<dbReference type="Proteomes" id="UP000813463">
    <property type="component" value="Chromosome 2"/>
</dbReference>
<dbReference type="InterPro" id="IPR000315">
    <property type="entry name" value="Znf_B-box"/>
</dbReference>
<dbReference type="GO" id="GO:0005634">
    <property type="term" value="C:nucleus"/>
    <property type="evidence" value="ECO:0000318"/>
    <property type="project" value="GO_Central"/>
</dbReference>
<organism evidence="11 12">
    <name type="scientific">Spinacia oleracea</name>
    <name type="common">Spinach</name>
    <dbReference type="NCBI Taxonomy" id="3562"/>
    <lineage>
        <taxon>Eukaryota</taxon>
        <taxon>Viridiplantae</taxon>
        <taxon>Streptophyta</taxon>
        <taxon>Embryophyta</taxon>
        <taxon>Tracheophyta</taxon>
        <taxon>Spermatophyta</taxon>
        <taxon>Magnoliopsida</taxon>
        <taxon>eudicotyledons</taxon>
        <taxon>Gunneridae</taxon>
        <taxon>Pentapetalae</taxon>
        <taxon>Caryophyllales</taxon>
        <taxon>Chenopodiaceae</taxon>
        <taxon>Chenopodioideae</taxon>
        <taxon>Anserineae</taxon>
        <taxon>Spinacia</taxon>
    </lineage>
</organism>
<comment type="subcellular location">
    <subcellularLocation>
        <location evidence="1 8">Nucleus</location>
    </subcellularLocation>
</comment>
<evidence type="ECO:0000256" key="8">
    <source>
        <dbReference type="PROSITE-ProRule" id="PRU00357"/>
    </source>
</evidence>
<evidence type="ECO:0000256" key="2">
    <source>
        <dbReference type="ARBA" id="ARBA00010024"/>
    </source>
</evidence>
<feature type="domain" description="CCT" evidence="10">
    <location>
        <begin position="320"/>
        <end position="362"/>
    </location>
</feature>
<keyword evidence="11" id="KW-1185">Reference proteome</keyword>
<comment type="similarity">
    <text evidence="2">Belongs to the CONSTANS family.</text>
</comment>
<evidence type="ECO:0000256" key="5">
    <source>
        <dbReference type="ARBA" id="ARBA00022833"/>
    </source>
</evidence>
<dbReference type="SMART" id="SM00336">
    <property type="entry name" value="BBOX"/>
    <property type="match status" value="2"/>
</dbReference>
<accession>A0A9R0K312</accession>
<feature type="domain" description="B box-type" evidence="9">
    <location>
        <begin position="65"/>
        <end position="112"/>
    </location>
</feature>
<proteinExistence type="inferred from homology"/>
<dbReference type="Pfam" id="PF06203">
    <property type="entry name" value="CCT"/>
    <property type="match status" value="1"/>
</dbReference>
<evidence type="ECO:0000256" key="7">
    <source>
        <dbReference type="PROSITE-ProRule" id="PRU00024"/>
    </source>
</evidence>
<dbReference type="PANTHER" id="PTHR31319">
    <property type="entry name" value="ZINC FINGER PROTEIN CONSTANS-LIKE 4"/>
    <property type="match status" value="1"/>
</dbReference>
<keyword evidence="6 8" id="KW-0539">Nucleus</keyword>
<feature type="domain" description="B box-type" evidence="9">
    <location>
        <begin position="23"/>
        <end position="69"/>
    </location>
</feature>
<dbReference type="Pfam" id="PF00643">
    <property type="entry name" value="zf-B_box"/>
    <property type="match status" value="1"/>
</dbReference>
<dbReference type="InterPro" id="IPR010402">
    <property type="entry name" value="CCT_domain"/>
</dbReference>
<evidence type="ECO:0000259" key="9">
    <source>
        <dbReference type="PROSITE" id="PS50119"/>
    </source>
</evidence>
<evidence type="ECO:0000259" key="10">
    <source>
        <dbReference type="PROSITE" id="PS51017"/>
    </source>
</evidence>
<dbReference type="InterPro" id="IPR045281">
    <property type="entry name" value="CONSTANS-like"/>
</dbReference>
<dbReference type="GO" id="GO:0008270">
    <property type="term" value="F:zinc ion binding"/>
    <property type="evidence" value="ECO:0007669"/>
    <property type="project" value="UniProtKB-KW"/>
</dbReference>
<keyword evidence="4 7" id="KW-0863">Zinc-finger</keyword>
<dbReference type="CDD" id="cd19821">
    <property type="entry name" value="Bbox1_BBX-like"/>
    <property type="match status" value="2"/>
</dbReference>
<dbReference type="OrthoDB" id="153872at2759"/>
<evidence type="ECO:0000256" key="6">
    <source>
        <dbReference type="ARBA" id="ARBA00023242"/>
    </source>
</evidence>
<reference evidence="12" key="2">
    <citation type="submission" date="2025-08" db="UniProtKB">
        <authorList>
            <consortium name="RefSeq"/>
        </authorList>
    </citation>
    <scope>IDENTIFICATION</scope>
    <source>
        <tissue evidence="12">Leaf</tissue>
    </source>
</reference>
<dbReference type="GeneID" id="110795898"/>
<gene>
    <name evidence="12" type="primary">LOC110795898</name>
</gene>
<dbReference type="GO" id="GO:0009909">
    <property type="term" value="P:regulation of flower development"/>
    <property type="evidence" value="ECO:0000318"/>
    <property type="project" value="GO_Central"/>
</dbReference>
<evidence type="ECO:0000256" key="4">
    <source>
        <dbReference type="ARBA" id="ARBA00022771"/>
    </source>
</evidence>
<dbReference type="InterPro" id="IPR049808">
    <property type="entry name" value="CONSTANS-like_Bbox1"/>
</dbReference>
<evidence type="ECO:0000313" key="12">
    <source>
        <dbReference type="RefSeq" id="XP_021856630.1"/>
    </source>
</evidence>
<dbReference type="PROSITE" id="PS50119">
    <property type="entry name" value="ZF_BBOX"/>
    <property type="match status" value="2"/>
</dbReference>
<dbReference type="AlphaFoldDB" id="A0A9R0K312"/>
<evidence type="ECO:0000256" key="1">
    <source>
        <dbReference type="ARBA" id="ARBA00004123"/>
    </source>
</evidence>
<dbReference type="GO" id="GO:0003700">
    <property type="term" value="F:DNA-binding transcription factor activity"/>
    <property type="evidence" value="ECO:0007669"/>
    <property type="project" value="TreeGrafter"/>
</dbReference>
<dbReference type="PROSITE" id="PS51017">
    <property type="entry name" value="CCT"/>
    <property type="match status" value="1"/>
</dbReference>
<sequence>MAATAVEDNNNTNIKGLLSGWGFTPRLCDTCRVATSLLYCKTDSSFLCGPCDAKIHPPTRYPRHERVWVCEVCEQAPAVVTCKADAAALCTACDQDIHSANTVSSRHERFPVIPFLDSPIDAATARSVIDNAAPYLVPDNLDAVPSLDNLINDEADAWLIPNPNNSFLYNDSDILNYSYNCTNSATAPQFQQQDIKPSIVVVDENRSYAFTDSVVPTQSQGNTNHFSTFSNNSATADSLFDSSFNIDFTQPNKQQKKNHHNFNHTQLFSPSLNYSVSSSDIGVVPDGNTSSITSEVSYNFTKSTAAVDGGSSGGAPVMDREARVLRYREKRKNRKFEKTIRYASRKAYAETRPRVKGRFAKRTDSNGTSEIDFAVDTGGYGVVPAF</sequence>
<keyword evidence="5" id="KW-0862">Zinc</keyword>
<dbReference type="RefSeq" id="XP_021856630.1">
    <property type="nucleotide sequence ID" value="XM_022000938.2"/>
</dbReference>
<evidence type="ECO:0000313" key="11">
    <source>
        <dbReference type="Proteomes" id="UP000813463"/>
    </source>
</evidence>
<reference evidence="11" key="1">
    <citation type="journal article" date="2021" name="Nat. Commun.">
        <title>Genomic analyses provide insights into spinach domestication and the genetic basis of agronomic traits.</title>
        <authorList>
            <person name="Cai X."/>
            <person name="Sun X."/>
            <person name="Xu C."/>
            <person name="Sun H."/>
            <person name="Wang X."/>
            <person name="Ge C."/>
            <person name="Zhang Z."/>
            <person name="Wang Q."/>
            <person name="Fei Z."/>
            <person name="Jiao C."/>
            <person name="Wang Q."/>
        </authorList>
    </citation>
    <scope>NUCLEOTIDE SEQUENCE [LARGE SCALE GENOMIC DNA]</scope>
    <source>
        <strain evidence="11">cv. Varoflay</strain>
    </source>
</reference>
<dbReference type="PANTHER" id="PTHR31319:SF77">
    <property type="entry name" value="ZINC FINGER PROTEIN CONSTANS-LIKE 4"/>
    <property type="match status" value="1"/>
</dbReference>
<keyword evidence="3" id="KW-0479">Metal-binding</keyword>